<dbReference type="AlphaFoldDB" id="A0A1I4QWK5"/>
<dbReference type="OrthoDB" id="5449792at2"/>
<evidence type="ECO:0008006" key="3">
    <source>
        <dbReference type="Google" id="ProtNLM"/>
    </source>
</evidence>
<gene>
    <name evidence="1" type="ORF">CXZ10_03070</name>
</gene>
<organism evidence="1 2">
    <name type="scientific">Pleomorphomonas diazotrophica</name>
    <dbReference type="NCBI Taxonomy" id="1166257"/>
    <lineage>
        <taxon>Bacteria</taxon>
        <taxon>Pseudomonadati</taxon>
        <taxon>Pseudomonadota</taxon>
        <taxon>Alphaproteobacteria</taxon>
        <taxon>Hyphomicrobiales</taxon>
        <taxon>Pleomorphomonadaceae</taxon>
        <taxon>Pleomorphomonas</taxon>
    </lineage>
</organism>
<dbReference type="EMBL" id="PJNW01000002">
    <property type="protein sequence ID" value="PKR90376.1"/>
    <property type="molecule type" value="Genomic_DNA"/>
</dbReference>
<protein>
    <recommendedName>
        <fullName evidence="3">Methyltransferase</fullName>
    </recommendedName>
</protein>
<keyword evidence="2" id="KW-1185">Reference proteome</keyword>
<name>A0A1I4QWK5_9HYPH</name>
<dbReference type="Proteomes" id="UP000233491">
    <property type="component" value="Unassembled WGS sequence"/>
</dbReference>
<reference evidence="1 2" key="1">
    <citation type="submission" date="2017-12" db="EMBL/GenBank/DDBJ databases">
        <title>Anaerobic carbon monoxide metabolism by Pleomorphomonas carboxyditropha sp. nov., a new mesophilic hydrogenogenic carboxidotroph.</title>
        <authorList>
            <person name="Esquivel-Elizondo S."/>
            <person name="Krajmalnik-Brown R."/>
        </authorList>
    </citation>
    <scope>NUCLEOTIDE SEQUENCE [LARGE SCALE GENOMIC DNA]</scope>
    <source>
        <strain evidence="1 2">R5-392</strain>
    </source>
</reference>
<dbReference type="RefSeq" id="WP_101287469.1">
    <property type="nucleotide sequence ID" value="NZ_FOUQ01000001.1"/>
</dbReference>
<comment type="caution">
    <text evidence="1">The sequence shown here is derived from an EMBL/GenBank/DDBJ whole genome shotgun (WGS) entry which is preliminary data.</text>
</comment>
<evidence type="ECO:0000313" key="2">
    <source>
        <dbReference type="Proteomes" id="UP000233491"/>
    </source>
</evidence>
<accession>A0A1I4QWK5</accession>
<evidence type="ECO:0000313" key="1">
    <source>
        <dbReference type="EMBL" id="PKR90376.1"/>
    </source>
</evidence>
<proteinExistence type="predicted"/>
<sequence>MLADAFLFAATRLTSPKSRPAAIRDAIGLRARADRCRAAWAEHEARTRAAIDRAIDGVAVRRTAVVLGSGLLRDVPIERLSSMFNKVVLVDIVHLPTVRLRVFLRRYPNVTFMTRDISGYDRLAEQSRIKLATGQEDLGVRLDPLGFLRKIDELDLVISANVLSQIAVGAVSRLHAKDGQARIMPEDAVTQLVAGHLDGLAQLPCKTVIVTDVSYVRRQRDGTIVESRDLLHGVTPPFPFDTWDWPVAPFGEESAELERVHRVIAAEDVAVDL</sequence>